<gene>
    <name evidence="1" type="ORF">H6A13_08625</name>
</gene>
<protein>
    <recommendedName>
        <fullName evidence="3">PD-(D/E)XK nuclease family transposase</fullName>
    </recommendedName>
</protein>
<accession>A0A939BAU7</accession>
<sequence length="237" mass="27385">MQKRNLEELNLLDDFLMGSVLSYPGIGPEVCRRMVSIILNREIKQIRIIPQKVYFGADTDKHGIRLDVYAEEKADDLNTVYDIEPDKDGRESLRLALPKRARFYHAKIDADSLASGEDYGKLKNVIVIFICPYDPFQLNRMVYTIKSCCVEEPGLVYEDGARTIFLYTKGIKGNPPAELQRLLQYLEDSREENAKDADLMAIHQMVQKVKHDREVSLEYMKIFERERLIREDGYASG</sequence>
<reference evidence="1" key="1">
    <citation type="submission" date="2020-08" db="EMBL/GenBank/DDBJ databases">
        <authorList>
            <person name="Cejkova D."/>
            <person name="Kubasova T."/>
            <person name="Jahodarova E."/>
            <person name="Rychlik I."/>
        </authorList>
    </citation>
    <scope>NUCLEOTIDE SEQUENCE</scope>
    <source>
        <strain evidence="1">An420c</strain>
    </source>
</reference>
<comment type="caution">
    <text evidence="1">The sequence shown here is derived from an EMBL/GenBank/DDBJ whole genome shotgun (WGS) entry which is preliminary data.</text>
</comment>
<name>A0A939BAU7_9CLOT</name>
<keyword evidence="2" id="KW-1185">Reference proteome</keyword>
<dbReference type="EMBL" id="JACJLV010000026">
    <property type="protein sequence ID" value="MBM6827153.1"/>
    <property type="molecule type" value="Genomic_DNA"/>
</dbReference>
<organism evidence="1 2">
    <name type="scientific">Mordavella massiliensis</name>
    <dbReference type="NCBI Taxonomy" id="1871024"/>
    <lineage>
        <taxon>Bacteria</taxon>
        <taxon>Bacillati</taxon>
        <taxon>Bacillota</taxon>
        <taxon>Clostridia</taxon>
        <taxon>Eubacteriales</taxon>
        <taxon>Clostridiaceae</taxon>
        <taxon>Mordavella</taxon>
    </lineage>
</organism>
<dbReference type="AlphaFoldDB" id="A0A939BAU7"/>
<reference evidence="1" key="2">
    <citation type="journal article" date="2021" name="Sci. Rep.">
        <title>The distribution of antibiotic resistance genes in chicken gut microbiota commensals.</title>
        <authorList>
            <person name="Juricova H."/>
            <person name="Matiasovicova J."/>
            <person name="Kubasova T."/>
            <person name="Cejkova D."/>
            <person name="Rychlik I."/>
        </authorList>
    </citation>
    <scope>NUCLEOTIDE SEQUENCE</scope>
    <source>
        <strain evidence="1">An420c</strain>
    </source>
</reference>
<evidence type="ECO:0000313" key="2">
    <source>
        <dbReference type="Proteomes" id="UP000713880"/>
    </source>
</evidence>
<dbReference type="Proteomes" id="UP000713880">
    <property type="component" value="Unassembled WGS sequence"/>
</dbReference>
<dbReference type="RefSeq" id="WP_204909194.1">
    <property type="nucleotide sequence ID" value="NZ_JACJLV010000026.1"/>
</dbReference>
<evidence type="ECO:0008006" key="3">
    <source>
        <dbReference type="Google" id="ProtNLM"/>
    </source>
</evidence>
<proteinExistence type="predicted"/>
<feature type="non-terminal residue" evidence="1">
    <location>
        <position position="237"/>
    </location>
</feature>
<evidence type="ECO:0000313" key="1">
    <source>
        <dbReference type="EMBL" id="MBM6827153.1"/>
    </source>
</evidence>